<dbReference type="Pfam" id="PF09972">
    <property type="entry name" value="DUF2207"/>
    <property type="match status" value="1"/>
</dbReference>
<dbReference type="PROSITE" id="PS51257">
    <property type="entry name" value="PROKAR_LIPOPROTEIN"/>
    <property type="match status" value="1"/>
</dbReference>
<feature type="compositionally biased region" description="Gly residues" evidence="1">
    <location>
        <begin position="532"/>
        <end position="557"/>
    </location>
</feature>
<protein>
    <submittedName>
        <fullName evidence="4">DUF2207 domain-containing protein</fullName>
    </submittedName>
</protein>
<evidence type="ECO:0000313" key="5">
    <source>
        <dbReference type="Proteomes" id="UP000806528"/>
    </source>
</evidence>
<comment type="caution">
    <text evidence="4">The sequence shown here is derived from an EMBL/GenBank/DDBJ whole genome shotgun (WGS) entry which is preliminary data.</text>
</comment>
<dbReference type="RefSeq" id="WP_193123584.1">
    <property type="nucleotide sequence ID" value="NZ_JADBGI010000019.1"/>
</dbReference>
<feature type="region of interest" description="Disordered" evidence="1">
    <location>
        <begin position="524"/>
        <end position="557"/>
    </location>
</feature>
<feature type="domain" description="DUF2207" evidence="3">
    <location>
        <begin position="29"/>
        <end position="215"/>
    </location>
</feature>
<evidence type="ECO:0000313" key="4">
    <source>
        <dbReference type="EMBL" id="MBE3000987.1"/>
    </source>
</evidence>
<evidence type="ECO:0000256" key="1">
    <source>
        <dbReference type="SAM" id="MobiDB-lite"/>
    </source>
</evidence>
<evidence type="ECO:0000259" key="3">
    <source>
        <dbReference type="Pfam" id="PF09972"/>
    </source>
</evidence>
<evidence type="ECO:0000256" key="2">
    <source>
        <dbReference type="SAM" id="Phobius"/>
    </source>
</evidence>
<feature type="transmembrane region" description="Helical" evidence="2">
    <location>
        <begin position="236"/>
        <end position="258"/>
    </location>
</feature>
<keyword evidence="2" id="KW-0812">Transmembrane</keyword>
<organism evidence="4 5">
    <name type="scientific">Nocardiopsis coralli</name>
    <dbReference type="NCBI Taxonomy" id="2772213"/>
    <lineage>
        <taxon>Bacteria</taxon>
        <taxon>Bacillati</taxon>
        <taxon>Actinomycetota</taxon>
        <taxon>Actinomycetes</taxon>
        <taxon>Streptosporangiales</taxon>
        <taxon>Nocardiopsidaceae</taxon>
        <taxon>Nocardiopsis</taxon>
    </lineage>
</organism>
<dbReference type="Proteomes" id="UP000806528">
    <property type="component" value="Unassembled WGS sequence"/>
</dbReference>
<dbReference type="InterPro" id="IPR018702">
    <property type="entry name" value="DUF2207"/>
</dbReference>
<keyword evidence="2" id="KW-1133">Transmembrane helix</keyword>
<accession>A0ABR9PAW5</accession>
<feature type="transmembrane region" description="Helical" evidence="2">
    <location>
        <begin position="421"/>
        <end position="443"/>
    </location>
</feature>
<name>A0ABR9PAW5_9ACTN</name>
<keyword evidence="2" id="KW-0472">Membrane</keyword>
<keyword evidence="5" id="KW-1185">Reference proteome</keyword>
<gene>
    <name evidence="4" type="ORF">IDM40_20145</name>
</gene>
<feature type="transmembrane region" description="Helical" evidence="2">
    <location>
        <begin position="394"/>
        <end position="415"/>
    </location>
</feature>
<reference evidence="4 5" key="1">
    <citation type="submission" date="2020-09" db="EMBL/GenBank/DDBJ databases">
        <title>Diversity and distribution of actinomycetes associated with coral in the coast of Hainan.</title>
        <authorList>
            <person name="Li F."/>
        </authorList>
    </citation>
    <scope>NUCLEOTIDE SEQUENCE [LARGE SCALE GENOMIC DNA]</scope>
    <source>
        <strain evidence="4 5">HNM0947</strain>
    </source>
</reference>
<dbReference type="EMBL" id="JADBGI010000019">
    <property type="protein sequence ID" value="MBE3000987.1"/>
    <property type="molecule type" value="Genomic_DNA"/>
</dbReference>
<proteinExistence type="predicted"/>
<sequence length="557" mass="58828">MKTAPLAALAVAAVALTGCTTLGGGEYDRIPNYRVDAEVGPDGDVAITETITYDFSDEPSPGLYREMPVTFQEEDGTRRPVEVHGVEVVSPSGAPTGIRESETSNGWYTLRVGDTSDQVTGEQTYELSYTLTGAVTEDGQGRPELYWDFIGTGWSVPIDSAQVTVDAPGIEDVQCAVGDEEEGWEEDCGTSEHSGERAEFAADDLGSGAALTAAVRMPEGAAETSDATTSAPLPRWLTLSGVAWLVGFAAAGAALLWFRGMRDRSVREKARRTWPAGVPPQLSAAAAGYLLRNEKLHPDHVLGALMEMEEKGLLFSRPHPTRHGDYTFEPGHAPAVPPAPAERVLLEVMFRQGSAPVDLDVLAGRLDTATARNLGRMLREEGHRLGLYRDNARYQVHTLVMTLMLFGVFLTPPLLNDTFHLGMGQLTAIGAVLFGLCLFGALLPSGVTPYGHNVTRDLAEVKHNPAGNPAGPVDPRAAWATGLRPSVLLAVGAPIPVPPGMQAMRPAFHQDEAYRRRWTSRLHSKLTPSSGPSGGGGSSGGGFSAGGGGGGGGGGRG</sequence>